<proteinExistence type="predicted"/>
<keyword evidence="2" id="KW-0456">Lyase</keyword>
<dbReference type="InterPro" id="IPR001279">
    <property type="entry name" value="Metallo-B-lactamas"/>
</dbReference>
<evidence type="ECO:0000313" key="3">
    <source>
        <dbReference type="Proteomes" id="UP000477739"/>
    </source>
</evidence>
<dbReference type="OrthoDB" id="9803916at2"/>
<dbReference type="PANTHER" id="PTHR42663:SF6">
    <property type="entry name" value="HYDROLASE C777.06C-RELATED"/>
    <property type="match status" value="1"/>
</dbReference>
<protein>
    <submittedName>
        <fullName evidence="2">Carbon-phosphorus lyase</fullName>
    </submittedName>
</protein>
<dbReference type="AlphaFoldDB" id="A0A6L6IMF4"/>
<dbReference type="Gene3D" id="3.60.15.10">
    <property type="entry name" value="Ribonuclease Z/Hydroxyacylglutathione hydrolase-like"/>
    <property type="match status" value="1"/>
</dbReference>
<evidence type="ECO:0000259" key="1">
    <source>
        <dbReference type="Pfam" id="PF12706"/>
    </source>
</evidence>
<name>A0A6L6IMF4_9ENTR</name>
<dbReference type="RefSeq" id="WP_155109543.1">
    <property type="nucleotide sequence ID" value="NZ_WMJZ01000028.1"/>
</dbReference>
<dbReference type="InterPro" id="IPR036866">
    <property type="entry name" value="RibonucZ/Hydroxyglut_hydro"/>
</dbReference>
<dbReference type="Pfam" id="PF12706">
    <property type="entry name" value="Lactamase_B_2"/>
    <property type="match status" value="1"/>
</dbReference>
<dbReference type="EMBL" id="WMJZ01000028">
    <property type="protein sequence ID" value="MTH48022.1"/>
    <property type="molecule type" value="Genomic_DNA"/>
</dbReference>
<dbReference type="Proteomes" id="UP000477739">
    <property type="component" value="Unassembled WGS sequence"/>
</dbReference>
<sequence length="271" mass="30547">MKIHFLGSGASEGIPNPFCRCDLCRRVRQIKGKDVRTHSSVIIDDVLLIDIAPTFSHQILRDGVDACAITDLLFTHTHPDHFNVAELTNRMEGFGHGQQHPLNIYGNDMAISGCVETFNGYRGSRFQLHCLAPFVTVDCGAFQVTPLLANHAKWELCYVWYIEKGGEALFYGHDSGWYPEQTWRWLENRVIDTAVLECTYGAKEESRSDNHMTFATVLSAMEKLRAQGCLHARSNIILSHISHTSALLHKEMVARWQPHGVTVAWDGLIID</sequence>
<evidence type="ECO:0000313" key="2">
    <source>
        <dbReference type="EMBL" id="MTH48022.1"/>
    </source>
</evidence>
<organism evidence="2 3">
    <name type="scientific">Intestinirhabdus alba</name>
    <dbReference type="NCBI Taxonomy" id="2899544"/>
    <lineage>
        <taxon>Bacteria</taxon>
        <taxon>Pseudomonadati</taxon>
        <taxon>Pseudomonadota</taxon>
        <taxon>Gammaproteobacteria</taxon>
        <taxon>Enterobacterales</taxon>
        <taxon>Enterobacteriaceae</taxon>
        <taxon>Intestinirhabdus</taxon>
    </lineage>
</organism>
<keyword evidence="3" id="KW-1185">Reference proteome</keyword>
<reference evidence="2 3" key="1">
    <citation type="submission" date="2019-11" db="EMBL/GenBank/DDBJ databases">
        <title>Escherichia alba sp. nov. isolated from the gut of plastic-eating superworms Zophobas atratus.</title>
        <authorList>
            <person name="Yang Y."/>
        </authorList>
    </citation>
    <scope>NUCLEOTIDE SEQUENCE [LARGE SCALE GENOMIC DNA]</scope>
    <source>
        <strain evidence="3">BIT-B35</strain>
    </source>
</reference>
<dbReference type="PANTHER" id="PTHR42663">
    <property type="entry name" value="HYDROLASE C777.06C-RELATED-RELATED"/>
    <property type="match status" value="1"/>
</dbReference>
<feature type="domain" description="Metallo-beta-lactamase" evidence="1">
    <location>
        <begin position="67"/>
        <end position="227"/>
    </location>
</feature>
<comment type="caution">
    <text evidence="2">The sequence shown here is derived from an EMBL/GenBank/DDBJ whole genome shotgun (WGS) entry which is preliminary data.</text>
</comment>
<gene>
    <name evidence="2" type="ORF">GJV78_17455</name>
</gene>
<dbReference type="GO" id="GO:0016829">
    <property type="term" value="F:lyase activity"/>
    <property type="evidence" value="ECO:0007669"/>
    <property type="project" value="UniProtKB-KW"/>
</dbReference>
<dbReference type="SUPFAM" id="SSF56281">
    <property type="entry name" value="Metallo-hydrolase/oxidoreductase"/>
    <property type="match status" value="1"/>
</dbReference>
<accession>A0A6L6IMF4</accession>